<gene>
    <name evidence="2" type="primary">HO1</name>
    <name evidence="2" type="ORF">MA16_Dca002690</name>
</gene>
<dbReference type="AlphaFoldDB" id="A0A2I0X8D1"/>
<keyword evidence="3" id="KW-1185">Reference proteome</keyword>
<accession>A0A2I0X8D1</accession>
<evidence type="ECO:0000313" key="3">
    <source>
        <dbReference type="Proteomes" id="UP000233837"/>
    </source>
</evidence>
<evidence type="ECO:0000313" key="2">
    <source>
        <dbReference type="EMBL" id="PKU84178.1"/>
    </source>
</evidence>
<organism evidence="2 3">
    <name type="scientific">Dendrobium catenatum</name>
    <dbReference type="NCBI Taxonomy" id="906689"/>
    <lineage>
        <taxon>Eukaryota</taxon>
        <taxon>Viridiplantae</taxon>
        <taxon>Streptophyta</taxon>
        <taxon>Embryophyta</taxon>
        <taxon>Tracheophyta</taxon>
        <taxon>Spermatophyta</taxon>
        <taxon>Magnoliopsida</taxon>
        <taxon>Liliopsida</taxon>
        <taxon>Asparagales</taxon>
        <taxon>Orchidaceae</taxon>
        <taxon>Epidendroideae</taxon>
        <taxon>Malaxideae</taxon>
        <taxon>Dendrobiinae</taxon>
        <taxon>Dendrobium</taxon>
    </lineage>
</organism>
<proteinExistence type="predicted"/>
<dbReference type="EMBL" id="KZ502052">
    <property type="protein sequence ID" value="PKU84178.1"/>
    <property type="molecule type" value="Genomic_DNA"/>
</dbReference>
<reference evidence="2 3" key="1">
    <citation type="journal article" date="2016" name="Sci. Rep.">
        <title>The Dendrobium catenatum Lindl. genome sequence provides insights into polysaccharide synthase, floral development and adaptive evolution.</title>
        <authorList>
            <person name="Zhang G.Q."/>
            <person name="Xu Q."/>
            <person name="Bian C."/>
            <person name="Tsai W.C."/>
            <person name="Yeh C.M."/>
            <person name="Liu K.W."/>
            <person name="Yoshida K."/>
            <person name="Zhang L.S."/>
            <person name="Chang S.B."/>
            <person name="Chen F."/>
            <person name="Shi Y."/>
            <person name="Su Y.Y."/>
            <person name="Zhang Y.Q."/>
            <person name="Chen L.J."/>
            <person name="Yin Y."/>
            <person name="Lin M."/>
            <person name="Huang H."/>
            <person name="Deng H."/>
            <person name="Wang Z.W."/>
            <person name="Zhu S.L."/>
            <person name="Zhao X."/>
            <person name="Deng C."/>
            <person name="Niu S.C."/>
            <person name="Huang J."/>
            <person name="Wang M."/>
            <person name="Liu G.H."/>
            <person name="Yang H.J."/>
            <person name="Xiao X.J."/>
            <person name="Hsiao Y.Y."/>
            <person name="Wu W.L."/>
            <person name="Chen Y.Y."/>
            <person name="Mitsuda N."/>
            <person name="Ohme-Takagi M."/>
            <person name="Luo Y.B."/>
            <person name="Van de Peer Y."/>
            <person name="Liu Z.J."/>
        </authorList>
    </citation>
    <scope>NUCLEOTIDE SEQUENCE [LARGE SCALE GENOMIC DNA]</scope>
    <source>
        <tissue evidence="2">The whole plant</tissue>
    </source>
</reference>
<protein>
    <submittedName>
        <fullName evidence="2">Heme oxygenase 1, chloroplastic</fullName>
    </submittedName>
</protein>
<name>A0A2I0X8D1_9ASPA</name>
<feature type="region of interest" description="Disordered" evidence="1">
    <location>
        <begin position="94"/>
        <end position="116"/>
    </location>
</feature>
<dbReference type="STRING" id="906689.A0A2I0X8D1"/>
<sequence length="116" mass="12912">MACQMPISQTQSFSNTRTPSLSLLFKTPAVQVLVPRSRLSTGHGARRRMNGARLRNAGVVKATATEMPSKRRSGDEVKGFVDEMRAVAMKLHTRDQAKEGEKEPEGKPVAKWEFTR</sequence>
<dbReference type="Proteomes" id="UP000233837">
    <property type="component" value="Unassembled WGS sequence"/>
</dbReference>
<evidence type="ECO:0000256" key="1">
    <source>
        <dbReference type="SAM" id="MobiDB-lite"/>
    </source>
</evidence>
<reference evidence="2 3" key="2">
    <citation type="journal article" date="2017" name="Nature">
        <title>The Apostasia genome and the evolution of orchids.</title>
        <authorList>
            <person name="Zhang G.Q."/>
            <person name="Liu K.W."/>
            <person name="Li Z."/>
            <person name="Lohaus R."/>
            <person name="Hsiao Y.Y."/>
            <person name="Niu S.C."/>
            <person name="Wang J.Y."/>
            <person name="Lin Y.C."/>
            <person name="Xu Q."/>
            <person name="Chen L.J."/>
            <person name="Yoshida K."/>
            <person name="Fujiwara S."/>
            <person name="Wang Z.W."/>
            <person name="Zhang Y.Q."/>
            <person name="Mitsuda N."/>
            <person name="Wang M."/>
            <person name="Liu G.H."/>
            <person name="Pecoraro L."/>
            <person name="Huang H.X."/>
            <person name="Xiao X.J."/>
            <person name="Lin M."/>
            <person name="Wu X.Y."/>
            <person name="Wu W.L."/>
            <person name="Chen Y.Y."/>
            <person name="Chang S.B."/>
            <person name="Sakamoto S."/>
            <person name="Ohme-Takagi M."/>
            <person name="Yagi M."/>
            <person name="Zeng S.J."/>
            <person name="Shen C.Y."/>
            <person name="Yeh C.M."/>
            <person name="Luo Y.B."/>
            <person name="Tsai W.C."/>
            <person name="Van de Peer Y."/>
            <person name="Liu Z.J."/>
        </authorList>
    </citation>
    <scope>NUCLEOTIDE SEQUENCE [LARGE SCALE GENOMIC DNA]</scope>
    <source>
        <tissue evidence="2">The whole plant</tissue>
    </source>
</reference>